<dbReference type="SMART" id="SM00028">
    <property type="entry name" value="TPR"/>
    <property type="match status" value="16"/>
</dbReference>
<evidence type="ECO:0000256" key="1">
    <source>
        <dbReference type="ARBA" id="ARBA00022737"/>
    </source>
</evidence>
<name>A0A5C6B5W2_9PLAN</name>
<keyword evidence="4" id="KW-0175">Coiled coil</keyword>
<dbReference type="PROSITE" id="PS50005">
    <property type="entry name" value="TPR"/>
    <property type="match status" value="3"/>
</dbReference>
<evidence type="ECO:0000256" key="2">
    <source>
        <dbReference type="ARBA" id="ARBA00022803"/>
    </source>
</evidence>
<dbReference type="Proteomes" id="UP000320735">
    <property type="component" value="Unassembled WGS sequence"/>
</dbReference>
<dbReference type="SUPFAM" id="SSF48452">
    <property type="entry name" value="TPR-like"/>
    <property type="match status" value="6"/>
</dbReference>
<keyword evidence="5" id="KW-1133">Transmembrane helix</keyword>
<dbReference type="Pfam" id="PF12895">
    <property type="entry name" value="ANAPC3"/>
    <property type="match status" value="1"/>
</dbReference>
<keyword evidence="5" id="KW-0812">Transmembrane</keyword>
<sequence>MTTATTEQSVIAEPRAVNTRWILIALGLTIVSIGGLFGLHAYQMGRHAHAFLREAERSESEDKYGEAIGFLQRYLAVVPNDAAALTRLGNAMNETRQLKSALLTYERVLRLDPANDEVRRKLITIAVNPRVGRYQDAREHLDVLDPNRSSEKAEDQKPAEVDGELRELRAICQVGLGDYSVAVRSFKEATAASPERLAAHQYLAEVYVTHLKRPGDGLAQLDVMVEKNPENYEAYVARGQFLIRNKQEPAIHTRLRDTRFKLPEDAPPADDADTEAKPTGAELVLQAAMQDAERAVSLAADNVDVILFAANAAVLSGRTDQAGIFAQEALKLDEANALPYLTLAQIESQQQNREGAITWLKRGQKLARHPEDLQWNLASFLIDMGKLEEAAQTIAELRDSTYPKPRIDYLEARILFEQKKWLKAQQLYSNLRNSLADWPEMIKDVDLRLGDCYEQLRNSDQQLAAYRRALDADPTWVPARAGLARALLQVGRVEESLEQYRNISRLPGAPQEMPLQVLRLMILANLRKETGERQWQEVEAAINRLEKSDTEAPDGMSVLKAEVLFAQGQKDQAKEALLAARESEKAKLPAWAAAISLAQRERDWTTVETLLSEAVGRFGDSVELRLLRAQYVAMRFGKESSEQLKEIGTAPAEMSPDDRSRLESGLARLALAIQDFDYCEELCQSVAKQDPNNLNIRLLLFDLAIRSNREAVMVQMLEEMKRIEGEGPLWRYGESVRLMVNARKQKQPELYTEALKHLEIAQIARPGWSRVPLLAAEIYDDQGKPDSAIPDFLKAIELGERAPNTIRRTVQLLRERGRFVEADQTIRRLQEQQSPFSSELTRMAAEVSLQLEEFDRALAFAEETAASSDNHRDHMWLGQILEILERHEEAEAALRKAKSLNSAVPETWIALIQFLQRQKRTDAIEQELTQMESRLKPEDAPMAMARLYDSLNRLEEAEQRFQEAAKQSPENPAVLRAIADFYVRHGAAKKSESYLLQLTTGPLEVSEADRAWANRNLAILVAGDAGYQNYQRSVKMLDQNLESASASKDDRRAKAYILSTQPTKETHREAIKILNELLKESTQPNPNDQLLLANLYLADGDWGKANGLLRNLASLQVKSIRYKERYARVLLAQQEINEAELWIRQLERLAPDEPATIELRSKALLFRDKHDDVVAVFQRYVERLDPTSDELPTRSLWVAAHLERIGWVQKNSGEEAGSKRYFEESEKLFRKYSALHPEGRLNLAAFEARHGDVDSALDVVEQVLETAPPQDLAKTFMEIVSPNMPSPAQLQRLDSVLDRALAIRERPMPLVIAAAGIRNQESRYDEAVALYREVLDTDADNVTAMNNLAMLLALTGDDADEAIAMLNRALKIAGPKAPLLDSRATAYLAKHQGDAARKDLESAINEQPTAARYFRLAQAYLLTGNMAKAETAIKEAKKLGLKEEALHPLERPDYDRVIAMLASVTANNTRAEAVQ</sequence>
<keyword evidence="7" id="KW-1185">Reference proteome</keyword>
<dbReference type="Pfam" id="PF13432">
    <property type="entry name" value="TPR_16"/>
    <property type="match status" value="4"/>
</dbReference>
<keyword evidence="5" id="KW-0472">Membrane</keyword>
<dbReference type="InterPro" id="IPR051012">
    <property type="entry name" value="CellSynth/LPSAsmb/PSIAsmb"/>
</dbReference>
<dbReference type="OrthoDB" id="255895at2"/>
<evidence type="ECO:0000256" key="4">
    <source>
        <dbReference type="SAM" id="Coils"/>
    </source>
</evidence>
<dbReference type="RefSeq" id="WP_146373804.1">
    <property type="nucleotide sequence ID" value="NZ_SJPP01000003.1"/>
</dbReference>
<proteinExistence type="predicted"/>
<keyword evidence="1" id="KW-0677">Repeat</keyword>
<feature type="repeat" description="TPR" evidence="3">
    <location>
        <begin position="938"/>
        <end position="971"/>
    </location>
</feature>
<evidence type="ECO:0000313" key="7">
    <source>
        <dbReference type="Proteomes" id="UP000320735"/>
    </source>
</evidence>
<feature type="transmembrane region" description="Helical" evidence="5">
    <location>
        <begin position="21"/>
        <end position="42"/>
    </location>
</feature>
<comment type="caution">
    <text evidence="6">The sequence shown here is derived from an EMBL/GenBank/DDBJ whole genome shotgun (WGS) entry which is preliminary data.</text>
</comment>
<evidence type="ECO:0000256" key="3">
    <source>
        <dbReference type="PROSITE-ProRule" id="PRU00339"/>
    </source>
</evidence>
<evidence type="ECO:0000313" key="6">
    <source>
        <dbReference type="EMBL" id="TWU06972.1"/>
    </source>
</evidence>
<feature type="repeat" description="TPR" evidence="3">
    <location>
        <begin position="443"/>
        <end position="476"/>
    </location>
</feature>
<accession>A0A5C6B5W2</accession>
<organism evidence="6 7">
    <name type="scientific">Symmachiella macrocystis</name>
    <dbReference type="NCBI Taxonomy" id="2527985"/>
    <lineage>
        <taxon>Bacteria</taxon>
        <taxon>Pseudomonadati</taxon>
        <taxon>Planctomycetota</taxon>
        <taxon>Planctomycetia</taxon>
        <taxon>Planctomycetales</taxon>
        <taxon>Planctomycetaceae</taxon>
        <taxon>Symmachiella</taxon>
    </lineage>
</organism>
<dbReference type="Gene3D" id="1.25.40.10">
    <property type="entry name" value="Tetratricopeptide repeat domain"/>
    <property type="match status" value="9"/>
</dbReference>
<dbReference type="InterPro" id="IPR019734">
    <property type="entry name" value="TPR_rpt"/>
</dbReference>
<feature type="coiled-coil region" evidence="4">
    <location>
        <begin position="844"/>
        <end position="900"/>
    </location>
</feature>
<dbReference type="Pfam" id="PF13181">
    <property type="entry name" value="TPR_8"/>
    <property type="match status" value="3"/>
</dbReference>
<keyword evidence="2 3" id="KW-0802">TPR repeat</keyword>
<protein>
    <submittedName>
        <fullName evidence="6">Tetratricopeptide repeat protein</fullName>
    </submittedName>
</protein>
<dbReference type="PANTHER" id="PTHR45586:SF14">
    <property type="entry name" value="TETRATRICOPEPTIDE TPR_2 REPEAT PROTEIN"/>
    <property type="match status" value="1"/>
</dbReference>
<feature type="repeat" description="TPR" evidence="3">
    <location>
        <begin position="82"/>
        <end position="115"/>
    </location>
</feature>
<evidence type="ECO:0000256" key="5">
    <source>
        <dbReference type="SAM" id="Phobius"/>
    </source>
</evidence>
<dbReference type="EMBL" id="SJPP01000003">
    <property type="protein sequence ID" value="TWU06972.1"/>
    <property type="molecule type" value="Genomic_DNA"/>
</dbReference>
<gene>
    <name evidence="6" type="ORF">CA54_53760</name>
</gene>
<dbReference type="InterPro" id="IPR011990">
    <property type="entry name" value="TPR-like_helical_dom_sf"/>
</dbReference>
<reference evidence="6 7" key="1">
    <citation type="submission" date="2019-02" db="EMBL/GenBank/DDBJ databases">
        <title>Deep-cultivation of Planctomycetes and their phenomic and genomic characterization uncovers novel biology.</title>
        <authorList>
            <person name="Wiegand S."/>
            <person name="Jogler M."/>
            <person name="Boedeker C."/>
            <person name="Pinto D."/>
            <person name="Vollmers J."/>
            <person name="Rivas-Marin E."/>
            <person name="Kohn T."/>
            <person name="Peeters S.H."/>
            <person name="Heuer A."/>
            <person name="Rast P."/>
            <person name="Oberbeckmann S."/>
            <person name="Bunk B."/>
            <person name="Jeske O."/>
            <person name="Meyerdierks A."/>
            <person name="Storesund J.E."/>
            <person name="Kallscheuer N."/>
            <person name="Luecker S."/>
            <person name="Lage O.M."/>
            <person name="Pohl T."/>
            <person name="Merkel B.J."/>
            <person name="Hornburger P."/>
            <person name="Mueller R.-W."/>
            <person name="Bruemmer F."/>
            <person name="Labrenz M."/>
            <person name="Spormann A.M."/>
            <person name="Op Den Camp H."/>
            <person name="Overmann J."/>
            <person name="Amann R."/>
            <person name="Jetten M.S.M."/>
            <person name="Mascher T."/>
            <person name="Medema M.H."/>
            <person name="Devos D.P."/>
            <person name="Kaster A.-K."/>
            <person name="Ovreas L."/>
            <person name="Rohde M."/>
            <person name="Galperin M.Y."/>
            <person name="Jogler C."/>
        </authorList>
    </citation>
    <scope>NUCLEOTIDE SEQUENCE [LARGE SCALE GENOMIC DNA]</scope>
    <source>
        <strain evidence="6 7">CA54</strain>
    </source>
</reference>
<dbReference type="PANTHER" id="PTHR45586">
    <property type="entry name" value="TPR REPEAT-CONTAINING PROTEIN PA4667"/>
    <property type="match status" value="1"/>
</dbReference>